<evidence type="ECO:0000256" key="17">
    <source>
        <dbReference type="ARBA" id="ARBA00049628"/>
    </source>
</evidence>
<feature type="binding site" evidence="18">
    <location>
        <position position="38"/>
    </location>
    <ligand>
        <name>UDP-N-acetyl-alpha-D-glucosamine</name>
        <dbReference type="ChEBI" id="CHEBI:57705"/>
    </ligand>
</feature>
<dbReference type="InterPro" id="IPR001451">
    <property type="entry name" value="Hexapep"/>
</dbReference>
<feature type="binding site" evidence="18">
    <location>
        <position position="377"/>
    </location>
    <ligand>
        <name>acetyl-CoA</name>
        <dbReference type="ChEBI" id="CHEBI:57288"/>
    </ligand>
</feature>
<feature type="region of interest" description="Disordered" evidence="19">
    <location>
        <begin position="439"/>
        <end position="461"/>
    </location>
</feature>
<dbReference type="RefSeq" id="WP_183115606.1">
    <property type="nucleotide sequence ID" value="NZ_JABEQG010000007.1"/>
</dbReference>
<feature type="binding site" evidence="18">
    <location>
        <position position="114"/>
    </location>
    <ligand>
        <name>Mg(2+)</name>
        <dbReference type="ChEBI" id="CHEBI:18420"/>
    </ligand>
</feature>
<dbReference type="GO" id="GO:0009245">
    <property type="term" value="P:lipid A biosynthetic process"/>
    <property type="evidence" value="ECO:0007669"/>
    <property type="project" value="UniProtKB-UniRule"/>
</dbReference>
<feature type="binding site" evidence="18">
    <location>
        <begin position="91"/>
        <end position="92"/>
    </location>
    <ligand>
        <name>UDP-N-acetyl-alpha-D-glucosamine</name>
        <dbReference type="ChEBI" id="CHEBI:57705"/>
    </ligand>
</feature>
<dbReference type="SUPFAM" id="SSF53448">
    <property type="entry name" value="Nucleotide-diphospho-sugar transferases"/>
    <property type="match status" value="1"/>
</dbReference>
<keyword evidence="4 18" id="KW-0963">Cytoplasm</keyword>
<evidence type="ECO:0000256" key="3">
    <source>
        <dbReference type="ARBA" id="ARBA00007947"/>
    </source>
</evidence>
<accession>A0A7W4FDR7</accession>
<dbReference type="EC" id="2.7.7.23" evidence="18"/>
<dbReference type="Proteomes" id="UP000550787">
    <property type="component" value="Unassembled WGS sequence"/>
</dbReference>
<dbReference type="EC" id="2.3.1.157" evidence="18"/>
<feature type="region of interest" description="N-acetyltransferase" evidence="18">
    <location>
        <begin position="265"/>
        <end position="461"/>
    </location>
</feature>
<evidence type="ECO:0000256" key="18">
    <source>
        <dbReference type="HAMAP-Rule" id="MF_01631"/>
    </source>
</evidence>
<dbReference type="GO" id="GO:0016020">
    <property type="term" value="C:membrane"/>
    <property type="evidence" value="ECO:0007669"/>
    <property type="project" value="GOC"/>
</dbReference>
<dbReference type="InterPro" id="IPR025877">
    <property type="entry name" value="MobA-like_NTP_Trfase"/>
</dbReference>
<feature type="binding site" evidence="18">
    <location>
        <position position="86"/>
    </location>
    <ligand>
        <name>UDP-N-acetyl-alpha-D-glucosamine</name>
        <dbReference type="ChEBI" id="CHEBI:57705"/>
    </ligand>
</feature>
<feature type="binding site" evidence="18">
    <location>
        <begin position="24"/>
        <end position="27"/>
    </location>
    <ligand>
        <name>UDP-N-acetyl-alpha-D-glucosamine</name>
        <dbReference type="ChEBI" id="CHEBI:57705"/>
    </ligand>
</feature>
<evidence type="ECO:0000256" key="15">
    <source>
        <dbReference type="ARBA" id="ARBA00048247"/>
    </source>
</evidence>
<dbReference type="InterPro" id="IPR029044">
    <property type="entry name" value="Nucleotide-diphossugar_trans"/>
</dbReference>
<dbReference type="GO" id="GO:0008360">
    <property type="term" value="P:regulation of cell shape"/>
    <property type="evidence" value="ECO:0007669"/>
    <property type="project" value="UniProtKB-KW"/>
</dbReference>
<evidence type="ECO:0000256" key="2">
    <source>
        <dbReference type="ARBA" id="ARBA00007707"/>
    </source>
</evidence>
<keyword evidence="5 18" id="KW-0808">Transferase</keyword>
<evidence type="ECO:0000256" key="9">
    <source>
        <dbReference type="ARBA" id="ARBA00022842"/>
    </source>
</evidence>
<organism evidence="21 22">
    <name type="scientific">Gluconacetobacter diazotrophicus</name>
    <name type="common">Acetobacter diazotrophicus</name>
    <dbReference type="NCBI Taxonomy" id="33996"/>
    <lineage>
        <taxon>Bacteria</taxon>
        <taxon>Pseudomonadati</taxon>
        <taxon>Pseudomonadota</taxon>
        <taxon>Alphaproteobacteria</taxon>
        <taxon>Acetobacterales</taxon>
        <taxon>Acetobacteraceae</taxon>
        <taxon>Gluconacetobacter</taxon>
    </lineage>
</organism>
<dbReference type="Gene3D" id="3.90.550.10">
    <property type="entry name" value="Spore Coat Polysaccharide Biosynthesis Protein SpsA, Chain A"/>
    <property type="match status" value="1"/>
</dbReference>
<feature type="binding site" evidence="18">
    <location>
        <begin position="383"/>
        <end position="384"/>
    </location>
    <ligand>
        <name>acetyl-CoA</name>
        <dbReference type="ChEBI" id="CHEBI:57288"/>
    </ligand>
</feature>
<keyword evidence="11 18" id="KW-0573">Peptidoglycan synthesis</keyword>
<feature type="binding site" evidence="18">
    <location>
        <position position="437"/>
    </location>
    <ligand>
        <name>acetyl-CoA</name>
        <dbReference type="ChEBI" id="CHEBI:57288"/>
    </ligand>
</feature>
<proteinExistence type="inferred from homology"/>
<evidence type="ECO:0000256" key="5">
    <source>
        <dbReference type="ARBA" id="ARBA00022679"/>
    </source>
</evidence>
<feature type="binding site" evidence="18">
    <location>
        <position position="348"/>
    </location>
    <ligand>
        <name>UDP-N-acetyl-alpha-D-glucosamine</name>
        <dbReference type="ChEBI" id="CHEBI:57705"/>
    </ligand>
</feature>
<evidence type="ECO:0000313" key="21">
    <source>
        <dbReference type="EMBL" id="MBB2155865.1"/>
    </source>
</evidence>
<comment type="caution">
    <text evidence="21">The sequence shown here is derived from an EMBL/GenBank/DDBJ whole genome shotgun (WGS) entry which is preliminary data.</text>
</comment>
<feature type="binding site" evidence="18">
    <location>
        <position position="155"/>
    </location>
    <ligand>
        <name>UDP-N-acetyl-alpha-D-glucosamine</name>
        <dbReference type="ChEBI" id="CHEBI:57705"/>
    </ligand>
</feature>
<comment type="pathway">
    <text evidence="18">Bacterial outer membrane biogenesis; LPS lipid A biosynthesis.</text>
</comment>
<feature type="binding site" evidence="18">
    <location>
        <position position="420"/>
    </location>
    <ligand>
        <name>acetyl-CoA</name>
        <dbReference type="ChEBI" id="CHEBI:57288"/>
    </ligand>
</feature>
<feature type="region of interest" description="Linker" evidence="18">
    <location>
        <begin position="244"/>
        <end position="264"/>
    </location>
</feature>
<dbReference type="Pfam" id="PF12804">
    <property type="entry name" value="NTP_transf_3"/>
    <property type="match status" value="1"/>
</dbReference>
<evidence type="ECO:0000256" key="6">
    <source>
        <dbReference type="ARBA" id="ARBA00022695"/>
    </source>
</evidence>
<keyword evidence="8 18" id="KW-0677">Repeat</keyword>
<dbReference type="AlphaFoldDB" id="A0A7W4FDR7"/>
<feature type="binding site" evidence="18">
    <location>
        <position position="363"/>
    </location>
    <ligand>
        <name>UDP-N-acetyl-alpha-D-glucosamine</name>
        <dbReference type="ChEBI" id="CHEBI:57705"/>
    </ligand>
</feature>
<dbReference type="EMBL" id="JABEQG010000007">
    <property type="protein sequence ID" value="MBB2155865.1"/>
    <property type="molecule type" value="Genomic_DNA"/>
</dbReference>
<dbReference type="Gene3D" id="2.160.10.10">
    <property type="entry name" value="Hexapeptide repeat proteins"/>
    <property type="match status" value="1"/>
</dbReference>
<evidence type="ECO:0000256" key="1">
    <source>
        <dbReference type="ARBA" id="ARBA00004496"/>
    </source>
</evidence>
<dbReference type="HAMAP" id="MF_01631">
    <property type="entry name" value="GlmU"/>
    <property type="match status" value="1"/>
</dbReference>
<evidence type="ECO:0000256" key="14">
    <source>
        <dbReference type="ARBA" id="ARBA00023316"/>
    </source>
</evidence>
<dbReference type="UniPathway" id="UPA00973"/>
<comment type="catalytic activity">
    <reaction evidence="16 18">
        <text>N-acetyl-alpha-D-glucosamine 1-phosphate + UTP + H(+) = UDP-N-acetyl-alpha-D-glucosamine + diphosphate</text>
        <dbReference type="Rhea" id="RHEA:13509"/>
        <dbReference type="ChEBI" id="CHEBI:15378"/>
        <dbReference type="ChEBI" id="CHEBI:33019"/>
        <dbReference type="ChEBI" id="CHEBI:46398"/>
        <dbReference type="ChEBI" id="CHEBI:57705"/>
        <dbReference type="ChEBI" id="CHEBI:57776"/>
        <dbReference type="EC" id="2.7.7.23"/>
    </reaction>
</comment>
<dbReference type="InterPro" id="IPR011004">
    <property type="entry name" value="Trimer_LpxA-like_sf"/>
</dbReference>
<feature type="binding site" evidence="18">
    <location>
        <position position="241"/>
    </location>
    <ligand>
        <name>Mg(2+)</name>
        <dbReference type="ChEBI" id="CHEBI:18420"/>
    </ligand>
</feature>
<feature type="binding site" evidence="18">
    <location>
        <position position="374"/>
    </location>
    <ligand>
        <name>UDP-N-acetyl-alpha-D-glucosamine</name>
        <dbReference type="ChEBI" id="CHEBI:57705"/>
    </ligand>
</feature>
<dbReference type="Pfam" id="PF14602">
    <property type="entry name" value="Hexapep_2"/>
    <property type="match status" value="1"/>
</dbReference>
<keyword evidence="9 18" id="KW-0460">Magnesium</keyword>
<evidence type="ECO:0000313" key="22">
    <source>
        <dbReference type="Proteomes" id="UP000550787"/>
    </source>
</evidence>
<comment type="similarity">
    <text evidence="2 18">In the C-terminal section; belongs to the transferase hexapeptide repeat family.</text>
</comment>
<keyword evidence="6 18" id="KW-0548">Nucleotidyltransferase</keyword>
<evidence type="ECO:0000256" key="7">
    <source>
        <dbReference type="ARBA" id="ARBA00022723"/>
    </source>
</evidence>
<dbReference type="GO" id="GO:0000287">
    <property type="term" value="F:magnesium ion binding"/>
    <property type="evidence" value="ECO:0007669"/>
    <property type="project" value="UniProtKB-UniRule"/>
</dbReference>
<protein>
    <recommendedName>
        <fullName evidence="18">Bifunctional protein GlmU</fullName>
    </recommendedName>
    <domain>
        <recommendedName>
            <fullName evidence="18">UDP-N-acetylglucosamine pyrophosphorylase</fullName>
            <ecNumber evidence="18">2.7.7.23</ecNumber>
        </recommendedName>
        <alternativeName>
            <fullName evidence="18">N-acetylglucosamine-1-phosphate uridyltransferase</fullName>
        </alternativeName>
    </domain>
    <domain>
        <recommendedName>
            <fullName evidence="18">Glucosamine-1-phosphate N-acetyltransferase</fullName>
            <ecNumber evidence="18">2.3.1.157</ecNumber>
        </recommendedName>
    </domain>
</protein>
<dbReference type="GO" id="GO:0006048">
    <property type="term" value="P:UDP-N-acetylglucosamine biosynthetic process"/>
    <property type="evidence" value="ECO:0007669"/>
    <property type="project" value="UniProtKB-UniPathway"/>
</dbReference>
<evidence type="ECO:0000256" key="19">
    <source>
        <dbReference type="SAM" id="MobiDB-lite"/>
    </source>
</evidence>
<comment type="pathway">
    <text evidence="18">Nucleotide-sugar biosynthesis; UDP-N-acetyl-alpha-D-glucosamine biosynthesis; UDP-N-acetyl-alpha-D-glucosamine from N-acetyl-alpha-D-glucosamine 1-phosphate: step 1/1.</text>
</comment>
<dbReference type="InterPro" id="IPR038009">
    <property type="entry name" value="GlmU_C_LbH"/>
</dbReference>
<dbReference type="SUPFAM" id="SSF51161">
    <property type="entry name" value="Trimeric LpxA-like enzymes"/>
    <property type="match status" value="1"/>
</dbReference>
<keyword evidence="10 18" id="KW-0133">Cell shape</keyword>
<comment type="function">
    <text evidence="17 18">Catalyzes the last two sequential reactions in the de novo biosynthetic pathway for UDP-N-acetylglucosamine (UDP-GlcNAc). The C-terminal domain catalyzes the transfer of acetyl group from acetyl coenzyme A to glucosamine-1-phosphate (GlcN-1-P) to produce N-acetylglucosamine-1-phosphate (GlcNAc-1-P), which is converted into UDP-GlcNAc by the transfer of uridine 5-monophosphate (from uridine 5-triphosphate), a reaction catalyzed by the N-terminal domain.</text>
</comment>
<comment type="catalytic activity">
    <reaction evidence="15 18">
        <text>alpha-D-glucosamine 1-phosphate + acetyl-CoA = N-acetyl-alpha-D-glucosamine 1-phosphate + CoA + H(+)</text>
        <dbReference type="Rhea" id="RHEA:13725"/>
        <dbReference type="ChEBI" id="CHEBI:15378"/>
        <dbReference type="ChEBI" id="CHEBI:57287"/>
        <dbReference type="ChEBI" id="CHEBI:57288"/>
        <dbReference type="ChEBI" id="CHEBI:57776"/>
        <dbReference type="ChEBI" id="CHEBI:58516"/>
        <dbReference type="EC" id="2.3.1.157"/>
    </reaction>
</comment>
<dbReference type="InterPro" id="IPR005882">
    <property type="entry name" value="Bifunctional_GlmU"/>
</dbReference>
<dbReference type="GO" id="GO:0003977">
    <property type="term" value="F:UDP-N-acetylglucosamine diphosphorylase activity"/>
    <property type="evidence" value="ECO:0007669"/>
    <property type="project" value="UniProtKB-UniRule"/>
</dbReference>
<evidence type="ECO:0000256" key="4">
    <source>
        <dbReference type="ARBA" id="ARBA00022490"/>
    </source>
</evidence>
<dbReference type="GO" id="GO:0071555">
    <property type="term" value="P:cell wall organization"/>
    <property type="evidence" value="ECO:0007669"/>
    <property type="project" value="UniProtKB-KW"/>
</dbReference>
<keyword evidence="14 18" id="KW-0961">Cell wall biogenesis/degradation</keyword>
<dbReference type="NCBIfam" id="TIGR01173">
    <property type="entry name" value="glmU"/>
    <property type="match status" value="1"/>
</dbReference>
<dbReference type="GO" id="GO:0019134">
    <property type="term" value="F:glucosamine-1-phosphate N-acetyltransferase activity"/>
    <property type="evidence" value="ECO:0007669"/>
    <property type="project" value="UniProtKB-UniRule"/>
</dbReference>
<feature type="active site" description="Proton acceptor" evidence="18">
    <location>
        <position position="360"/>
    </location>
</feature>
<dbReference type="UniPathway" id="UPA00113">
    <property type="reaction ID" value="UER00532"/>
</dbReference>
<evidence type="ECO:0000256" key="16">
    <source>
        <dbReference type="ARBA" id="ARBA00048493"/>
    </source>
</evidence>
<comment type="pathway">
    <text evidence="18">Nucleotide-sugar biosynthesis; UDP-N-acetyl-alpha-D-glucosamine biosynthesis; N-acetyl-alpha-D-glucosamine 1-phosphate from alpha-D-glucosamine 6-phosphate (route II): step 2/2.</text>
</comment>
<feature type="binding site" evidence="18">
    <location>
        <position position="241"/>
    </location>
    <ligand>
        <name>UDP-N-acetyl-alpha-D-glucosamine</name>
        <dbReference type="ChEBI" id="CHEBI:57705"/>
    </ligand>
</feature>
<sequence>MNATVPSAAPADLPAHRPATAVILAAGMGTRMKSDRPKVMHPLAGQPMLRYLLDNAASVFDRIVVVVGPGMEQVAALAAPHAVVVQQDRLGTAHAAAQAADLFGTGDVAVLYGDNPLITADSMRRMLACRAGEGNSEGAGLALMAMRPRDPGRYGRVVTQDGLVRRIVEWADASDEERAITLCNAGVLCAGAEDFRRWLGAVRNDNAQGEYYLGDVVAMAVAEGRQVRAVEAPEDELRGINSRAELAEAEACVQRRLRAAALDGGATLVAPETVFLAADTVLEPDVLVQPHVVFGPGVTVRRGAEIRAFSHLEGCVVGPGALIGPYARLRPGSDVGAAAHVGNFVELKATTLGAGAKANHLSYLGDATIGPATNIGAGTITCNYDGVFKHRTDIGAGCFVGSNAILVAPVSIGDGALVAAGSVITQDVPPDAMALGRARQTNKDGRGASLQAALRRKKEQG</sequence>
<comment type="subcellular location">
    <subcellularLocation>
        <location evidence="1 18">Cytoplasm</location>
    </subcellularLocation>
</comment>
<gene>
    <name evidence="18 21" type="primary">glmU</name>
    <name evidence="21" type="ORF">HLH33_05990</name>
</gene>
<feature type="region of interest" description="Pyrophosphorylase" evidence="18">
    <location>
        <begin position="1"/>
        <end position="243"/>
    </location>
</feature>
<name>A0A7W4FDR7_GLUDI</name>
<dbReference type="GO" id="GO:0005737">
    <property type="term" value="C:cytoplasm"/>
    <property type="evidence" value="ECO:0007669"/>
    <property type="project" value="UniProtKB-SubCell"/>
</dbReference>
<comment type="subunit">
    <text evidence="18">Homotrimer.</text>
</comment>
<dbReference type="CDD" id="cd03353">
    <property type="entry name" value="LbH_GlmU_C"/>
    <property type="match status" value="1"/>
</dbReference>
<keyword evidence="7 18" id="KW-0479">Metal-binding</keyword>
<feature type="binding site" evidence="18">
    <location>
        <position position="169"/>
    </location>
    <ligand>
        <name>UDP-N-acetyl-alpha-D-glucosamine</name>
        <dbReference type="ChEBI" id="CHEBI:57705"/>
    </ligand>
</feature>
<dbReference type="PANTHER" id="PTHR43584">
    <property type="entry name" value="NUCLEOTIDYL TRANSFERASE"/>
    <property type="match status" value="1"/>
</dbReference>
<evidence type="ECO:0000256" key="11">
    <source>
        <dbReference type="ARBA" id="ARBA00022984"/>
    </source>
</evidence>
<comment type="cofactor">
    <cofactor evidence="18">
        <name>Mg(2+)</name>
        <dbReference type="ChEBI" id="CHEBI:18420"/>
    </cofactor>
    <text evidence="18">Binds 1 Mg(2+) ion per subunit.</text>
</comment>
<keyword evidence="13 18" id="KW-0012">Acyltransferase</keyword>
<feature type="binding site" evidence="18">
    <location>
        <position position="184"/>
    </location>
    <ligand>
        <name>UDP-N-acetyl-alpha-D-glucosamine</name>
        <dbReference type="ChEBI" id="CHEBI:57705"/>
    </ligand>
</feature>
<evidence type="ECO:0000256" key="13">
    <source>
        <dbReference type="ARBA" id="ARBA00023315"/>
    </source>
</evidence>
<evidence type="ECO:0000256" key="8">
    <source>
        <dbReference type="ARBA" id="ARBA00022737"/>
    </source>
</evidence>
<keyword evidence="12 18" id="KW-0511">Multifunctional enzyme</keyword>
<evidence type="ECO:0000256" key="12">
    <source>
        <dbReference type="ARBA" id="ARBA00023268"/>
    </source>
</evidence>
<evidence type="ECO:0000259" key="20">
    <source>
        <dbReference type="Pfam" id="PF12804"/>
    </source>
</evidence>
<dbReference type="InterPro" id="IPR050065">
    <property type="entry name" value="GlmU-like"/>
</dbReference>
<dbReference type="InterPro" id="IPR018357">
    <property type="entry name" value="Hexapep_transf_CS"/>
</dbReference>
<evidence type="ECO:0000256" key="10">
    <source>
        <dbReference type="ARBA" id="ARBA00022960"/>
    </source>
</evidence>
<feature type="binding site" evidence="18">
    <location>
        <position position="402"/>
    </location>
    <ligand>
        <name>acetyl-CoA</name>
        <dbReference type="ChEBI" id="CHEBI:57288"/>
    </ligand>
</feature>
<dbReference type="GO" id="GO:0009252">
    <property type="term" value="P:peptidoglycan biosynthetic process"/>
    <property type="evidence" value="ECO:0007669"/>
    <property type="project" value="UniProtKB-UniRule"/>
</dbReference>
<feature type="binding site" evidence="18">
    <location>
        <begin position="112"/>
        <end position="114"/>
    </location>
    <ligand>
        <name>UDP-N-acetyl-alpha-D-glucosamine</name>
        <dbReference type="ChEBI" id="CHEBI:57705"/>
    </ligand>
</feature>
<comment type="similarity">
    <text evidence="3 18">In the N-terminal section; belongs to the N-acetylglucosamine-1-phosphate uridyltransferase family.</text>
</comment>
<dbReference type="GO" id="GO:0000902">
    <property type="term" value="P:cell morphogenesis"/>
    <property type="evidence" value="ECO:0007669"/>
    <property type="project" value="UniProtKB-UniRule"/>
</dbReference>
<dbReference type="PROSITE" id="PS00101">
    <property type="entry name" value="HEXAPEP_TRANSFERASES"/>
    <property type="match status" value="1"/>
</dbReference>
<feature type="domain" description="MobA-like NTP transferase" evidence="20">
    <location>
        <begin position="21"/>
        <end position="135"/>
    </location>
</feature>
<dbReference type="PANTHER" id="PTHR43584:SF3">
    <property type="entry name" value="BIFUNCTIONAL PROTEIN GLMU"/>
    <property type="match status" value="1"/>
</dbReference>
<dbReference type="CDD" id="cd02540">
    <property type="entry name" value="GT2_GlmU_N_bac"/>
    <property type="match status" value="1"/>
</dbReference>
<dbReference type="NCBIfam" id="NF010933">
    <property type="entry name" value="PRK14353.1"/>
    <property type="match status" value="1"/>
</dbReference>
<reference evidence="21 22" key="1">
    <citation type="submission" date="2020-04" db="EMBL/GenBank/DDBJ databases">
        <title>Description of novel Gluconacetobacter.</title>
        <authorList>
            <person name="Sombolestani A."/>
        </authorList>
    </citation>
    <scope>NUCLEOTIDE SEQUENCE [LARGE SCALE GENOMIC DNA]</scope>
    <source>
        <strain evidence="21 22">LMG 7603</strain>
    </source>
</reference>
<feature type="binding site" evidence="18">
    <location>
        <position position="330"/>
    </location>
    <ligand>
        <name>UDP-N-acetyl-alpha-D-glucosamine</name>
        <dbReference type="ChEBI" id="CHEBI:57705"/>
    </ligand>
</feature>